<accession>X0T0K5</accession>
<feature type="non-terminal residue" evidence="4">
    <location>
        <position position="1"/>
    </location>
</feature>
<dbReference type="GO" id="GO:0000428">
    <property type="term" value="C:DNA-directed RNA polymerase complex"/>
    <property type="evidence" value="ECO:0007669"/>
    <property type="project" value="UniProtKB-KW"/>
</dbReference>
<evidence type="ECO:0000256" key="2">
    <source>
        <dbReference type="ARBA" id="ARBA00023163"/>
    </source>
</evidence>
<dbReference type="Pfam" id="PF01193">
    <property type="entry name" value="RNA_pol_L"/>
    <property type="match status" value="1"/>
</dbReference>
<comment type="caution">
    <text evidence="4">The sequence shown here is derived from an EMBL/GenBank/DDBJ whole genome shotgun (WGS) entry which is preliminary data.</text>
</comment>
<dbReference type="GO" id="GO:0003899">
    <property type="term" value="F:DNA-directed RNA polymerase activity"/>
    <property type="evidence" value="ECO:0007669"/>
    <property type="project" value="InterPro"/>
</dbReference>
<evidence type="ECO:0000259" key="3">
    <source>
        <dbReference type="Pfam" id="PF01193"/>
    </source>
</evidence>
<keyword evidence="1" id="KW-0240">DNA-directed RNA polymerase</keyword>
<sequence>HAKFHAANAAYQYYPEIKAENCSDPKKVTAACPKGIIGLNGKKPFIKDATKCDICRSCEEASEGSLKVESVPNKFIFNVESISGLDPAYIVGKAADILKEKGENLKKKLVKV</sequence>
<reference evidence="4" key="1">
    <citation type="journal article" date="2014" name="Front. Microbiol.">
        <title>High frequency of phylogenetically diverse reductive dehalogenase-homologous genes in deep subseafloor sedimentary metagenomes.</title>
        <authorList>
            <person name="Kawai M."/>
            <person name="Futagami T."/>
            <person name="Toyoda A."/>
            <person name="Takaki Y."/>
            <person name="Nishi S."/>
            <person name="Hori S."/>
            <person name="Arai W."/>
            <person name="Tsubouchi T."/>
            <person name="Morono Y."/>
            <person name="Uchiyama I."/>
            <person name="Ito T."/>
            <person name="Fujiyama A."/>
            <person name="Inagaki F."/>
            <person name="Takami H."/>
        </authorList>
    </citation>
    <scope>NUCLEOTIDE SEQUENCE</scope>
    <source>
        <strain evidence="4">Expedition CK06-06</strain>
    </source>
</reference>
<dbReference type="InterPro" id="IPR050518">
    <property type="entry name" value="Rpo3/RPB3_RNA_Pol_subunit"/>
</dbReference>
<name>X0T0K5_9ZZZZ</name>
<evidence type="ECO:0000256" key="1">
    <source>
        <dbReference type="ARBA" id="ARBA00022478"/>
    </source>
</evidence>
<dbReference type="Gene3D" id="3.30.1360.10">
    <property type="entry name" value="RNA polymerase, RBP11-like subunit"/>
    <property type="match status" value="1"/>
</dbReference>
<dbReference type="GO" id="GO:0046983">
    <property type="term" value="F:protein dimerization activity"/>
    <property type="evidence" value="ECO:0007669"/>
    <property type="project" value="InterPro"/>
</dbReference>
<feature type="domain" description="DNA-directed RNA polymerase RpoA/D/Rpb3-type" evidence="3">
    <location>
        <begin position="63"/>
        <end position="101"/>
    </location>
</feature>
<dbReference type="InterPro" id="IPR011263">
    <property type="entry name" value="DNA-dir_RNA_pol_RpoA/D/Rpb3"/>
</dbReference>
<dbReference type="InterPro" id="IPR036603">
    <property type="entry name" value="RBP11-like"/>
</dbReference>
<gene>
    <name evidence="4" type="ORF">S01H1_09125</name>
</gene>
<protein>
    <recommendedName>
        <fullName evidence="3">DNA-directed RNA polymerase RpoA/D/Rpb3-type domain-containing protein</fullName>
    </recommendedName>
</protein>
<dbReference type="AlphaFoldDB" id="X0T0K5"/>
<dbReference type="PANTHER" id="PTHR11800:SF2">
    <property type="entry name" value="DNA-DIRECTED RNA POLYMERASE II SUBUNIT RPB3"/>
    <property type="match status" value="1"/>
</dbReference>
<organism evidence="4">
    <name type="scientific">marine sediment metagenome</name>
    <dbReference type="NCBI Taxonomy" id="412755"/>
    <lineage>
        <taxon>unclassified sequences</taxon>
        <taxon>metagenomes</taxon>
        <taxon>ecological metagenomes</taxon>
    </lineage>
</organism>
<dbReference type="EMBL" id="BARS01004663">
    <property type="protein sequence ID" value="GAF81707.1"/>
    <property type="molecule type" value="Genomic_DNA"/>
</dbReference>
<keyword evidence="2" id="KW-0804">Transcription</keyword>
<dbReference type="SUPFAM" id="SSF55257">
    <property type="entry name" value="RBP11-like subunits of RNA polymerase"/>
    <property type="match status" value="1"/>
</dbReference>
<dbReference type="PANTHER" id="PTHR11800">
    <property type="entry name" value="DNA-DIRECTED RNA POLYMERASE"/>
    <property type="match status" value="1"/>
</dbReference>
<dbReference type="GO" id="GO:0006351">
    <property type="term" value="P:DNA-templated transcription"/>
    <property type="evidence" value="ECO:0007669"/>
    <property type="project" value="InterPro"/>
</dbReference>
<evidence type="ECO:0000313" key="4">
    <source>
        <dbReference type="EMBL" id="GAF81707.1"/>
    </source>
</evidence>
<proteinExistence type="predicted"/>